<dbReference type="Pfam" id="PF09551">
    <property type="entry name" value="Spore_II_R"/>
    <property type="match status" value="1"/>
</dbReference>
<dbReference type="AlphaFoldDB" id="A0AAE3FHR3"/>
<dbReference type="InterPro" id="IPR014202">
    <property type="entry name" value="Spore_II_R"/>
</dbReference>
<protein>
    <submittedName>
        <fullName evidence="1">Stage II sporulation protein R</fullName>
    </submittedName>
</protein>
<dbReference type="NCBIfam" id="TIGR02837">
    <property type="entry name" value="spore_II_R"/>
    <property type="match status" value="1"/>
</dbReference>
<dbReference type="Proteomes" id="UP001139365">
    <property type="component" value="Unassembled WGS sequence"/>
</dbReference>
<evidence type="ECO:0000313" key="1">
    <source>
        <dbReference type="EMBL" id="MCI5755689.1"/>
    </source>
</evidence>
<proteinExistence type="predicted"/>
<sequence>MKKAVLAVLIAAFVTAVIYAVPINGETEIYNKVVRLHVIANSDSEEDQALKLAVRDAILEKVSSATENCSSREEAEDVISSMLPEIVKQAEKTLRDNGSEYRVSALIGKENYPTREYGDIRLPAGNYSSLRVMIGKAEGKNWWCVLFPPLCTGTAKPDDTLVAAGFTPGEVRILTDSESPEYTLKFRILEIFGSLFS</sequence>
<comment type="caution">
    <text evidence="1">The sequence shown here is derived from an EMBL/GenBank/DDBJ whole genome shotgun (WGS) entry which is preliminary data.</text>
</comment>
<dbReference type="EMBL" id="JALEMU010000082">
    <property type="protein sequence ID" value="MCI5755689.1"/>
    <property type="molecule type" value="Genomic_DNA"/>
</dbReference>
<organism evidence="1 2">
    <name type="scientific">Candidatus Colimorpha enterica</name>
    <dbReference type="NCBI Taxonomy" id="3083063"/>
    <lineage>
        <taxon>Bacteria</taxon>
        <taxon>Pseudomonadati</taxon>
        <taxon>Bacteroidota</taxon>
        <taxon>Bacteroidia</taxon>
        <taxon>Bacteroidales</taxon>
        <taxon>Candidatus Colimorpha</taxon>
    </lineage>
</organism>
<reference evidence="1 2" key="1">
    <citation type="submission" date="2022-03" db="EMBL/GenBank/DDBJ databases">
        <title>Metagenome-assembled genomes from swine fecal metagenomes.</title>
        <authorList>
            <person name="Holman D.B."/>
            <person name="Kommadath A."/>
        </authorList>
    </citation>
    <scope>NUCLEOTIDE SEQUENCE [LARGE SCALE GENOMIC DNA]</scope>
    <source>
        <strain evidence="1">SUG147</strain>
    </source>
</reference>
<accession>A0AAE3FHR3</accession>
<gene>
    <name evidence="1" type="primary">spoIIR</name>
    <name evidence="1" type="ORF">MR241_05290</name>
</gene>
<name>A0AAE3FHR3_9BACT</name>
<evidence type="ECO:0000313" key="2">
    <source>
        <dbReference type="Proteomes" id="UP001139365"/>
    </source>
</evidence>